<keyword evidence="8" id="KW-0460">Magnesium</keyword>
<evidence type="ECO:0000256" key="13">
    <source>
        <dbReference type="ARBA" id="ARBA00043219"/>
    </source>
</evidence>
<evidence type="ECO:0000313" key="15">
    <source>
        <dbReference type="Proteomes" id="UP000092993"/>
    </source>
</evidence>
<dbReference type="Pfam" id="PF01239">
    <property type="entry name" value="PPTA"/>
    <property type="match status" value="4"/>
</dbReference>
<dbReference type="GO" id="GO:0004660">
    <property type="term" value="F:protein farnesyltransferase activity"/>
    <property type="evidence" value="ECO:0007669"/>
    <property type="project" value="UniProtKB-EC"/>
</dbReference>
<dbReference type="EC" id="2.5.1.58" evidence="4"/>
<accession>A0A1C7LTE7</accession>
<evidence type="ECO:0000256" key="7">
    <source>
        <dbReference type="ARBA" id="ARBA00022737"/>
    </source>
</evidence>
<evidence type="ECO:0000256" key="11">
    <source>
        <dbReference type="ARBA" id="ARBA00042436"/>
    </source>
</evidence>
<comment type="cofactor">
    <cofactor evidence="1">
        <name>Mg(2+)</name>
        <dbReference type="ChEBI" id="CHEBI:18420"/>
    </cofactor>
</comment>
<evidence type="ECO:0000256" key="8">
    <source>
        <dbReference type="ARBA" id="ARBA00022842"/>
    </source>
</evidence>
<organism evidence="14 15">
    <name type="scientific">Grifola frondosa</name>
    <name type="common">Maitake</name>
    <name type="synonym">Polyporus frondosus</name>
    <dbReference type="NCBI Taxonomy" id="5627"/>
    <lineage>
        <taxon>Eukaryota</taxon>
        <taxon>Fungi</taxon>
        <taxon>Dikarya</taxon>
        <taxon>Basidiomycota</taxon>
        <taxon>Agaricomycotina</taxon>
        <taxon>Agaricomycetes</taxon>
        <taxon>Polyporales</taxon>
        <taxon>Grifolaceae</taxon>
        <taxon>Grifola</taxon>
    </lineage>
</organism>
<sequence length="274" mass="31813">MNPIAPIFYTEEYKDATDYFRGIVKSGETSSRVLELTEHIIRMNPAHYSAWQYRYKTLLALHSPLDEELRLMDALAIQFLKTYQVWHHRRLLLTALNSVPAAEAELAFIRRAVAVDTKNYYTPGRTDKELLEADVRNNSAWHHRFFVVFQSGVRKGDEDRELVLRRELAFTKEKIALAPNNPSAWNYLRGILEYTKTPFSTITTFVEPYASTSRSSTAEQEIVIDLENPYLRKEGGASTMKAVEIWRSLANVHDTVRKKYWEHRIKDALSSIQK</sequence>
<evidence type="ECO:0000256" key="4">
    <source>
        <dbReference type="ARBA" id="ARBA00012702"/>
    </source>
</evidence>
<evidence type="ECO:0000256" key="10">
    <source>
        <dbReference type="ARBA" id="ARBA00041392"/>
    </source>
</evidence>
<dbReference type="GO" id="GO:0005965">
    <property type="term" value="C:protein farnesyltransferase complex"/>
    <property type="evidence" value="ECO:0007669"/>
    <property type="project" value="TreeGrafter"/>
</dbReference>
<evidence type="ECO:0000256" key="1">
    <source>
        <dbReference type="ARBA" id="ARBA00001946"/>
    </source>
</evidence>
<dbReference type="STRING" id="5627.A0A1C7LTE7"/>
<name>A0A1C7LTE7_GRIFR</name>
<dbReference type="AlphaFoldDB" id="A0A1C7LTE7"/>
<keyword evidence="6 14" id="KW-0808">Transferase</keyword>
<keyword evidence="7" id="KW-0677">Repeat</keyword>
<dbReference type="EC" id="2.5.1.59" evidence="3"/>
<keyword evidence="15" id="KW-1185">Reference proteome</keyword>
<evidence type="ECO:0000256" key="12">
    <source>
        <dbReference type="ARBA" id="ARBA00043086"/>
    </source>
</evidence>
<proteinExistence type="inferred from homology"/>
<dbReference type="Gene3D" id="1.25.40.120">
    <property type="entry name" value="Protein prenylyltransferase"/>
    <property type="match status" value="2"/>
</dbReference>
<dbReference type="EMBL" id="LUGG01000023">
    <property type="protein sequence ID" value="OBZ67962.1"/>
    <property type="molecule type" value="Genomic_DNA"/>
</dbReference>
<dbReference type="Proteomes" id="UP000092993">
    <property type="component" value="Unassembled WGS sequence"/>
</dbReference>
<dbReference type="PANTHER" id="PTHR11129:SF1">
    <property type="entry name" value="PROTEIN FARNESYLTRANSFERASE_GERANYLGERANYLTRANSFERASE TYPE-1 SUBUNIT ALPHA"/>
    <property type="match status" value="1"/>
</dbReference>
<reference evidence="14 15" key="1">
    <citation type="submission" date="2016-03" db="EMBL/GenBank/DDBJ databases">
        <title>Whole genome sequencing of Grifola frondosa 9006-11.</title>
        <authorList>
            <person name="Min B."/>
            <person name="Park H."/>
            <person name="Kim J.-G."/>
            <person name="Cho H."/>
            <person name="Oh Y.-L."/>
            <person name="Kong W.-S."/>
            <person name="Choi I.-G."/>
        </authorList>
    </citation>
    <scope>NUCLEOTIDE SEQUENCE [LARGE SCALE GENOMIC DNA]</scope>
    <source>
        <strain evidence="14 15">9006-11</strain>
    </source>
</reference>
<comment type="similarity">
    <text evidence="2">Belongs to the protein prenyltransferase subunit alpha family.</text>
</comment>
<dbReference type="OrthoDB" id="10255768at2759"/>
<keyword evidence="5" id="KW-0637">Prenyltransferase</keyword>
<dbReference type="GO" id="GO:0005953">
    <property type="term" value="C:CAAX-protein geranylgeranyltransferase complex"/>
    <property type="evidence" value="ECO:0007669"/>
    <property type="project" value="TreeGrafter"/>
</dbReference>
<dbReference type="PROSITE" id="PS51147">
    <property type="entry name" value="PFTA"/>
    <property type="match status" value="4"/>
</dbReference>
<evidence type="ECO:0000313" key="14">
    <source>
        <dbReference type="EMBL" id="OBZ67962.1"/>
    </source>
</evidence>
<evidence type="ECO:0000256" key="2">
    <source>
        <dbReference type="ARBA" id="ARBA00006734"/>
    </source>
</evidence>
<evidence type="ECO:0000256" key="3">
    <source>
        <dbReference type="ARBA" id="ARBA00012700"/>
    </source>
</evidence>
<dbReference type="GO" id="GO:0004662">
    <property type="term" value="F:CAAX-protein geranylgeranyltransferase activity"/>
    <property type="evidence" value="ECO:0007669"/>
    <property type="project" value="UniProtKB-EC"/>
</dbReference>
<dbReference type="PANTHER" id="PTHR11129">
    <property type="entry name" value="PROTEIN FARNESYLTRANSFERASE ALPHA SUBUNIT/RAB GERANYLGERANYL TRANSFERASE ALPHA SUBUNIT"/>
    <property type="match status" value="1"/>
</dbReference>
<gene>
    <name evidence="14" type="primary">cwp1</name>
    <name evidence="14" type="ORF">A0H81_12317</name>
</gene>
<evidence type="ECO:0000256" key="9">
    <source>
        <dbReference type="ARBA" id="ARBA00040965"/>
    </source>
</evidence>
<evidence type="ECO:0000256" key="5">
    <source>
        <dbReference type="ARBA" id="ARBA00022602"/>
    </source>
</evidence>
<evidence type="ECO:0000256" key="6">
    <source>
        <dbReference type="ARBA" id="ARBA00022679"/>
    </source>
</evidence>
<comment type="caution">
    <text evidence="14">The sequence shown here is derived from an EMBL/GenBank/DDBJ whole genome shotgun (WGS) entry which is preliminary data.</text>
</comment>
<dbReference type="OMA" id="WAIRTFN"/>
<dbReference type="SUPFAM" id="SSF48439">
    <property type="entry name" value="Protein prenylyltransferase"/>
    <property type="match status" value="1"/>
</dbReference>
<dbReference type="InterPro" id="IPR002088">
    <property type="entry name" value="Prenyl_trans_a"/>
</dbReference>
<protein>
    <recommendedName>
        <fullName evidence="9">Protein farnesyltransferase/geranylgeranyltransferase type-1 subunit alpha</fullName>
        <ecNumber evidence="4">2.5.1.58</ecNumber>
        <ecNumber evidence="3">2.5.1.59</ecNumber>
    </recommendedName>
    <alternativeName>
        <fullName evidence="12">CAAX farnesyltransferase subunit alpha</fullName>
    </alternativeName>
    <alternativeName>
        <fullName evidence="11">FTase-alpha</fullName>
    </alternativeName>
    <alternativeName>
        <fullName evidence="10">Ras proteins prenyltransferase subunit alpha</fullName>
    </alternativeName>
    <alternativeName>
        <fullName evidence="13">Type I protein geranyl-geranyltransferase subunit alpha</fullName>
    </alternativeName>
</protein>